<feature type="transmembrane region" description="Helical" evidence="1">
    <location>
        <begin position="20"/>
        <end position="39"/>
    </location>
</feature>
<dbReference type="Proteomes" id="UP000054302">
    <property type="component" value="Unassembled WGS sequence"/>
</dbReference>
<proteinExistence type="predicted"/>
<accession>A0A0D1Z538</accession>
<dbReference type="AlphaFoldDB" id="A0A0D1Z538"/>
<dbReference type="InterPro" id="IPR029052">
    <property type="entry name" value="Metallo-depent_PP-like"/>
</dbReference>
<dbReference type="Gene3D" id="3.60.21.10">
    <property type="match status" value="1"/>
</dbReference>
<dbReference type="InterPro" id="IPR051693">
    <property type="entry name" value="UPF0046_metallophosphoest"/>
</dbReference>
<dbReference type="PANTHER" id="PTHR12905">
    <property type="entry name" value="METALLOPHOSPHOESTERASE"/>
    <property type="match status" value="1"/>
</dbReference>
<dbReference type="VEuPathDB" id="FungiDB:PV10_07280"/>
<name>A0A0D1Z538_EXOME</name>
<feature type="domain" description="Calcineurin-like phosphoesterase" evidence="2">
    <location>
        <begin position="70"/>
        <end position="246"/>
    </location>
</feature>
<dbReference type="GO" id="GO:0016787">
    <property type="term" value="F:hydrolase activity"/>
    <property type="evidence" value="ECO:0007669"/>
    <property type="project" value="InterPro"/>
</dbReference>
<evidence type="ECO:0000313" key="4">
    <source>
        <dbReference type="Proteomes" id="UP000054302"/>
    </source>
</evidence>
<evidence type="ECO:0000259" key="2">
    <source>
        <dbReference type="Pfam" id="PF00149"/>
    </source>
</evidence>
<dbReference type="OrthoDB" id="630188at2759"/>
<dbReference type="CDD" id="cd07379">
    <property type="entry name" value="MPP_239FB"/>
    <property type="match status" value="1"/>
</dbReference>
<keyword evidence="1" id="KW-1133">Transmembrane helix</keyword>
<dbReference type="GeneID" id="27325125"/>
<dbReference type="HOGENOM" id="CLU_041441_3_0_1"/>
<keyword evidence="1" id="KW-0472">Membrane</keyword>
<evidence type="ECO:0000256" key="1">
    <source>
        <dbReference type="SAM" id="Phobius"/>
    </source>
</evidence>
<dbReference type="OMA" id="PHHDAWS"/>
<evidence type="ECO:0000313" key="3">
    <source>
        <dbReference type="EMBL" id="KIV89922.1"/>
    </source>
</evidence>
<gene>
    <name evidence="3" type="ORF">PV10_07280</name>
</gene>
<dbReference type="Pfam" id="PF00149">
    <property type="entry name" value="Metallophos"/>
    <property type="match status" value="1"/>
</dbReference>
<reference evidence="3 4" key="1">
    <citation type="submission" date="2015-01" db="EMBL/GenBank/DDBJ databases">
        <title>The Genome Sequence of Exophiala mesophila CBS40295.</title>
        <authorList>
            <consortium name="The Broad Institute Genomics Platform"/>
            <person name="Cuomo C."/>
            <person name="de Hoog S."/>
            <person name="Gorbushina A."/>
            <person name="Stielow B."/>
            <person name="Teixiera M."/>
            <person name="Abouelleil A."/>
            <person name="Chapman S.B."/>
            <person name="Priest M."/>
            <person name="Young S.K."/>
            <person name="Wortman J."/>
            <person name="Nusbaum C."/>
            <person name="Birren B."/>
        </authorList>
    </citation>
    <scope>NUCLEOTIDE SEQUENCE [LARGE SCALE GENOMIC DNA]</scope>
    <source>
        <strain evidence="3 4">CBS 40295</strain>
    </source>
</reference>
<organism evidence="3 4">
    <name type="scientific">Exophiala mesophila</name>
    <name type="common">Black yeast-like fungus</name>
    <dbReference type="NCBI Taxonomy" id="212818"/>
    <lineage>
        <taxon>Eukaryota</taxon>
        <taxon>Fungi</taxon>
        <taxon>Dikarya</taxon>
        <taxon>Ascomycota</taxon>
        <taxon>Pezizomycotina</taxon>
        <taxon>Eurotiomycetes</taxon>
        <taxon>Chaetothyriomycetidae</taxon>
        <taxon>Chaetothyriales</taxon>
        <taxon>Herpotrichiellaceae</taxon>
        <taxon>Exophiala</taxon>
    </lineage>
</organism>
<dbReference type="RefSeq" id="XP_016221496.1">
    <property type="nucleotide sequence ID" value="XM_016372164.1"/>
</dbReference>
<dbReference type="PANTHER" id="PTHR12905:SF18">
    <property type="entry name" value="ESTER HYDROLASE, PUTATIVE (AFU_ORTHOLOGUE AFUA_4G03130)-RELATED"/>
    <property type="match status" value="1"/>
</dbReference>
<dbReference type="EMBL" id="KN847524">
    <property type="protein sequence ID" value="KIV89922.1"/>
    <property type="molecule type" value="Genomic_DNA"/>
</dbReference>
<protein>
    <recommendedName>
        <fullName evidence="2">Calcineurin-like phosphoesterase domain-containing protein</fullName>
    </recommendedName>
</protein>
<keyword evidence="1" id="KW-0812">Transmembrane</keyword>
<sequence length="344" mass="38559">MAILSPPDSPFSPPSSLYTFIYHPLTSFVTFIHYLALYLRGAPYIAPKNKIPIRVVCLSDSHSKVPRYAIPGGDLLIHAGDLTNTGSLASIQQTIDWLKTLQKPWHGSADGFRHIVVIAGNHDSYFDERSRSAHDTRYSKRQLDWGRIHYLQHSSITLPFPDGRSLKVYGAPQIPKVGGKEHAFQYPRGQDAWTDTVPDDVDVLITHNPPKWHLDLAANGGLGDEFELAEAWRVKPTLHVFGHVHSGHGKEAVWWDEGQKTYEDFLASAYQKPAGTVASHRLPLTELFDIPLWVLAVKSMVADMRGILWTRLWGGARHGGYMVNGALTYQTTEKLLNKPQVVML</sequence>
<dbReference type="SUPFAM" id="SSF56300">
    <property type="entry name" value="Metallo-dependent phosphatases"/>
    <property type="match status" value="1"/>
</dbReference>
<keyword evidence="4" id="KW-1185">Reference proteome</keyword>
<dbReference type="InterPro" id="IPR004843">
    <property type="entry name" value="Calcineurin-like_PHP"/>
</dbReference>